<comment type="caution">
    <text evidence="1">The sequence shown here is derived from an EMBL/GenBank/DDBJ whole genome shotgun (WGS) entry which is preliminary data.</text>
</comment>
<dbReference type="EMBL" id="BOSM01000001">
    <property type="protein sequence ID" value="GIP57183.1"/>
    <property type="molecule type" value="Genomic_DNA"/>
</dbReference>
<organism evidence="1 2">
    <name type="scientific">Paenibacillus woosongensis</name>
    <dbReference type="NCBI Taxonomy" id="307580"/>
    <lineage>
        <taxon>Bacteria</taxon>
        <taxon>Bacillati</taxon>
        <taxon>Bacillota</taxon>
        <taxon>Bacilli</taxon>
        <taxon>Bacillales</taxon>
        <taxon>Paenibacillaceae</taxon>
        <taxon>Paenibacillus</taxon>
    </lineage>
</organism>
<keyword evidence="2" id="KW-1185">Reference proteome</keyword>
<proteinExistence type="predicted"/>
<accession>A0ABQ4MMG5</accession>
<name>A0ABQ4MMG5_9BACL</name>
<reference evidence="1 2" key="1">
    <citation type="submission" date="2021-03" db="EMBL/GenBank/DDBJ databases">
        <title>Antimicrobial resistance genes in bacteria isolated from Japanese honey, and their potential for conferring macrolide and lincosamide resistance in the American foulbrood pathogen Paenibacillus larvae.</title>
        <authorList>
            <person name="Okamoto M."/>
            <person name="Kumagai M."/>
            <person name="Kanamori H."/>
            <person name="Takamatsu D."/>
        </authorList>
    </citation>
    <scope>NUCLEOTIDE SEQUENCE [LARGE SCALE GENOMIC DNA]</scope>
    <source>
        <strain evidence="1 2">J15TS10</strain>
    </source>
</reference>
<evidence type="ECO:0000313" key="2">
    <source>
        <dbReference type="Proteomes" id="UP000681290"/>
    </source>
</evidence>
<evidence type="ECO:0000313" key="1">
    <source>
        <dbReference type="EMBL" id="GIP57183.1"/>
    </source>
</evidence>
<gene>
    <name evidence="1" type="ORF">J15TS10_09970</name>
</gene>
<protein>
    <recommendedName>
        <fullName evidence="3">Glyoxalase</fullName>
    </recommendedName>
</protein>
<evidence type="ECO:0008006" key="3">
    <source>
        <dbReference type="Google" id="ProtNLM"/>
    </source>
</evidence>
<dbReference type="Proteomes" id="UP000681290">
    <property type="component" value="Unassembled WGS sequence"/>
</dbReference>
<sequence length="50" mass="5864">MSRFVEIEPGTYHNLREQETQDYYGGFRTMVFGADPYGNTMLMSDRPQLI</sequence>